<organism evidence="2 3">
    <name type="scientific">Candidatus Portnoybacteria bacterium CG06_land_8_20_14_3_00_39_12</name>
    <dbReference type="NCBI Taxonomy" id="1974809"/>
    <lineage>
        <taxon>Bacteria</taxon>
        <taxon>Candidatus Portnoyibacteriota</taxon>
    </lineage>
</organism>
<keyword evidence="1" id="KW-0812">Transmembrane</keyword>
<keyword evidence="1" id="KW-1133">Transmembrane helix</keyword>
<proteinExistence type="predicted"/>
<dbReference type="AlphaFoldDB" id="A0A2M7AVZ4"/>
<reference evidence="3" key="1">
    <citation type="submission" date="2017-09" db="EMBL/GenBank/DDBJ databases">
        <title>Depth-based differentiation of microbial function through sediment-hosted aquifers and enrichment of novel symbionts in the deep terrestrial subsurface.</title>
        <authorList>
            <person name="Probst A.J."/>
            <person name="Ladd B."/>
            <person name="Jarett J.K."/>
            <person name="Geller-Mcgrath D.E."/>
            <person name="Sieber C.M.K."/>
            <person name="Emerson J.B."/>
            <person name="Anantharaman K."/>
            <person name="Thomas B.C."/>
            <person name="Malmstrom R."/>
            <person name="Stieglmeier M."/>
            <person name="Klingl A."/>
            <person name="Woyke T."/>
            <person name="Ryan C.M."/>
            <person name="Banfield J.F."/>
        </authorList>
    </citation>
    <scope>NUCLEOTIDE SEQUENCE [LARGE SCALE GENOMIC DNA]</scope>
</reference>
<evidence type="ECO:0008006" key="4">
    <source>
        <dbReference type="Google" id="ProtNLM"/>
    </source>
</evidence>
<dbReference type="Proteomes" id="UP000228775">
    <property type="component" value="Unassembled WGS sequence"/>
</dbReference>
<comment type="caution">
    <text evidence="2">The sequence shown here is derived from an EMBL/GenBank/DDBJ whole genome shotgun (WGS) entry which is preliminary data.</text>
</comment>
<feature type="transmembrane region" description="Helical" evidence="1">
    <location>
        <begin position="20"/>
        <end position="38"/>
    </location>
</feature>
<name>A0A2M7AVZ4_9BACT</name>
<protein>
    <recommendedName>
        <fullName evidence="4">Prepilin-type N-terminal cleavage/methylation domain-containing protein</fullName>
    </recommendedName>
</protein>
<accession>A0A2M7AVZ4</accession>
<dbReference type="EMBL" id="PEVY01000089">
    <property type="protein sequence ID" value="PIU74788.1"/>
    <property type="molecule type" value="Genomic_DNA"/>
</dbReference>
<gene>
    <name evidence="2" type="ORF">COS76_04290</name>
</gene>
<evidence type="ECO:0000313" key="3">
    <source>
        <dbReference type="Proteomes" id="UP000228775"/>
    </source>
</evidence>
<sequence length="168" mass="19260">MNKILKIHANHQFGFSVVEIIIIVLILGLGFLTMMQFYKLALSKSRSQQNETQASYLASAGLEAVRQIRDRDHDWDISIIPDQDYQIIKIIEDETLIWQLVAGSETIGQFQRVIKINSVNRDTTGNIVLTDGNIDPETKKITTTISWHEASQTRQIYLATYLTKWTSY</sequence>
<keyword evidence="1" id="KW-0472">Membrane</keyword>
<evidence type="ECO:0000256" key="1">
    <source>
        <dbReference type="SAM" id="Phobius"/>
    </source>
</evidence>
<evidence type="ECO:0000313" key="2">
    <source>
        <dbReference type="EMBL" id="PIU74788.1"/>
    </source>
</evidence>